<accession>A0ABT6Y227</accession>
<keyword evidence="2" id="KW-1185">Reference proteome</keyword>
<sequence>MSNSFNNRVFGCAIIKSINSNYNADFSHQPRTLPDGTVYATDKTFKYSIRNYISKNFGSEKIFYFKSLNDEMQPRDLDQTYTKHFGEFPKKEAGKDGALKVRKTILKNLLECVDIRLFGGTFASKDANISLHGSVQITHGVNRFPEGIIYSEQISSPFRNSNDKSTDSMQTTLGTQFKLREGHYVHHFSINPRNLEDLASKVESDGVTSGDICILKEAMRSGVSFYDSSAKAGTENELLLWVQLKEDSKLVLPSFVELVSVNNDSNRTIDLTKVSAVLAKESVKSQIEKIELYYDSAVTTVINAPTDAIVSELN</sequence>
<gene>
    <name evidence="1" type="ORF">QM524_00135</name>
</gene>
<evidence type="ECO:0000313" key="2">
    <source>
        <dbReference type="Proteomes" id="UP001236507"/>
    </source>
</evidence>
<protein>
    <submittedName>
        <fullName evidence="1">Type I CRISPR-associated protein Cas7</fullName>
    </submittedName>
</protein>
<dbReference type="Pfam" id="PF05107">
    <property type="entry name" value="Cas_Cas7"/>
    <property type="match status" value="1"/>
</dbReference>
<proteinExistence type="predicted"/>
<dbReference type="EMBL" id="JASHIF010000001">
    <property type="protein sequence ID" value="MDI9857601.1"/>
    <property type="molecule type" value="Genomic_DNA"/>
</dbReference>
<dbReference type="InterPro" id="IPR006482">
    <property type="entry name" value="Cas7_Csh2/Csh2"/>
</dbReference>
<comment type="caution">
    <text evidence="1">The sequence shown here is derived from an EMBL/GenBank/DDBJ whole genome shotgun (WGS) entry which is preliminary data.</text>
</comment>
<dbReference type="RefSeq" id="WP_283342947.1">
    <property type="nucleotide sequence ID" value="NZ_JASHIF010000001.1"/>
</dbReference>
<reference evidence="1 2" key="1">
    <citation type="submission" date="2023-05" db="EMBL/GenBank/DDBJ databases">
        <title>Novel species of genus Flectobacillus isolated from stream in China.</title>
        <authorList>
            <person name="Lu H."/>
        </authorList>
    </citation>
    <scope>NUCLEOTIDE SEQUENCE [LARGE SCALE GENOMIC DNA]</scope>
    <source>
        <strain evidence="1 2">KCTC 42575</strain>
    </source>
</reference>
<name>A0ABT6Y227_9BACT</name>
<organism evidence="1 2">
    <name type="scientific">Flectobacillus roseus</name>
    <dbReference type="NCBI Taxonomy" id="502259"/>
    <lineage>
        <taxon>Bacteria</taxon>
        <taxon>Pseudomonadati</taxon>
        <taxon>Bacteroidota</taxon>
        <taxon>Cytophagia</taxon>
        <taxon>Cytophagales</taxon>
        <taxon>Flectobacillaceae</taxon>
        <taxon>Flectobacillus</taxon>
    </lineage>
</organism>
<dbReference type="Proteomes" id="UP001236507">
    <property type="component" value="Unassembled WGS sequence"/>
</dbReference>
<evidence type="ECO:0000313" key="1">
    <source>
        <dbReference type="EMBL" id="MDI9857601.1"/>
    </source>
</evidence>